<keyword evidence="8" id="KW-0274">FAD</keyword>
<dbReference type="Pfam" id="PF00258">
    <property type="entry name" value="Flavodoxin_1"/>
    <property type="match status" value="1"/>
</dbReference>
<protein>
    <recommendedName>
        <fullName evidence="12">NADPH--hemoprotein reductase</fullName>
        <ecNumber evidence="12">1.6.2.4</ecNumber>
    </recommendedName>
</protein>
<comment type="cofactor">
    <cofactor evidence="2">
        <name>FAD</name>
        <dbReference type="ChEBI" id="CHEBI:57692"/>
    </cofactor>
</comment>
<dbReference type="PROSITE" id="PS50902">
    <property type="entry name" value="FLAVODOXIN_LIKE"/>
    <property type="match status" value="1"/>
</dbReference>
<evidence type="ECO:0000256" key="2">
    <source>
        <dbReference type="ARBA" id="ARBA00001974"/>
    </source>
</evidence>
<dbReference type="PANTHER" id="PTHR19384:SF17">
    <property type="entry name" value="NADPH--CYTOCHROME P450 REDUCTASE"/>
    <property type="match status" value="1"/>
</dbReference>
<keyword evidence="10" id="KW-0560">Oxidoreductase</keyword>
<dbReference type="Proteomes" id="UP001211907">
    <property type="component" value="Unassembled WGS sequence"/>
</dbReference>
<dbReference type="EC" id="1.6.2.4" evidence="12"/>
<dbReference type="PROSITE" id="PS51384">
    <property type="entry name" value="FAD_FR"/>
    <property type="match status" value="1"/>
</dbReference>
<dbReference type="EMBL" id="JADGJH010000206">
    <property type="protein sequence ID" value="KAJ3133811.1"/>
    <property type="molecule type" value="Genomic_DNA"/>
</dbReference>
<dbReference type="GO" id="GO:0005829">
    <property type="term" value="C:cytosol"/>
    <property type="evidence" value="ECO:0007669"/>
    <property type="project" value="TreeGrafter"/>
</dbReference>
<comment type="cofactor">
    <cofactor evidence="1">
        <name>FMN</name>
        <dbReference type="ChEBI" id="CHEBI:58210"/>
    </cofactor>
</comment>
<evidence type="ECO:0000259" key="15">
    <source>
        <dbReference type="PROSITE" id="PS51384"/>
    </source>
</evidence>
<evidence type="ECO:0000313" key="16">
    <source>
        <dbReference type="EMBL" id="KAJ3133811.1"/>
    </source>
</evidence>
<dbReference type="InterPro" id="IPR001709">
    <property type="entry name" value="Flavoprot_Pyr_Nucl_cyt_Rdtase"/>
</dbReference>
<dbReference type="SUPFAM" id="SSF52218">
    <property type="entry name" value="Flavoproteins"/>
    <property type="match status" value="1"/>
</dbReference>
<comment type="similarity">
    <text evidence="3">In the N-terminal section; belongs to the cytochrome P450 family.</text>
</comment>
<evidence type="ECO:0000256" key="13">
    <source>
        <dbReference type="ARBA" id="ARBA00049342"/>
    </source>
</evidence>
<evidence type="ECO:0000256" key="9">
    <source>
        <dbReference type="ARBA" id="ARBA00022857"/>
    </source>
</evidence>
<evidence type="ECO:0000313" key="17">
    <source>
        <dbReference type="Proteomes" id="UP001211907"/>
    </source>
</evidence>
<dbReference type="InterPro" id="IPR039261">
    <property type="entry name" value="FNR_nucleotide-bd"/>
</dbReference>
<dbReference type="Gene3D" id="1.20.990.10">
    <property type="entry name" value="NADPH-cytochrome p450 Reductase, Chain A, domain 3"/>
    <property type="match status" value="1"/>
</dbReference>
<dbReference type="InterPro" id="IPR023173">
    <property type="entry name" value="NADPH_Cyt_P450_Rdtase_alpha"/>
</dbReference>
<dbReference type="PROSITE" id="PS00086">
    <property type="entry name" value="CYTOCHROME_P450"/>
    <property type="match status" value="1"/>
</dbReference>
<dbReference type="PRINTS" id="PR00369">
    <property type="entry name" value="FLAVODOXIN"/>
</dbReference>
<name>A0AAD5XGT7_9FUNG</name>
<dbReference type="Pfam" id="PF00067">
    <property type="entry name" value="p450"/>
    <property type="match status" value="1"/>
</dbReference>
<dbReference type="InterPro" id="IPR017972">
    <property type="entry name" value="Cyt_P450_CS"/>
</dbReference>
<evidence type="ECO:0000256" key="6">
    <source>
        <dbReference type="ARBA" id="ARBA00022643"/>
    </source>
</evidence>
<feature type="domain" description="Flavodoxin-like" evidence="14">
    <location>
        <begin position="581"/>
        <end position="741"/>
    </location>
</feature>
<gene>
    <name evidence="16" type="ORF">HK100_004064</name>
</gene>
<dbReference type="GO" id="GO:0016705">
    <property type="term" value="F:oxidoreductase activity, acting on paired donors, with incorporation or reduction of molecular oxygen"/>
    <property type="evidence" value="ECO:0007669"/>
    <property type="project" value="InterPro"/>
</dbReference>
<evidence type="ECO:0000256" key="8">
    <source>
        <dbReference type="ARBA" id="ARBA00022827"/>
    </source>
</evidence>
<accession>A0AAD5XGT7</accession>
<evidence type="ECO:0000256" key="1">
    <source>
        <dbReference type="ARBA" id="ARBA00001917"/>
    </source>
</evidence>
<dbReference type="Gene3D" id="3.40.50.360">
    <property type="match status" value="1"/>
</dbReference>
<dbReference type="SUPFAM" id="SSF48264">
    <property type="entry name" value="Cytochrome P450"/>
    <property type="match status" value="1"/>
</dbReference>
<feature type="domain" description="FAD-binding FR-type" evidence="15">
    <location>
        <begin position="786"/>
        <end position="1058"/>
    </location>
</feature>
<dbReference type="InterPro" id="IPR029039">
    <property type="entry name" value="Flavoprotein-like_sf"/>
</dbReference>
<keyword evidence="11" id="KW-0408">Iron</keyword>
<evidence type="ECO:0000256" key="4">
    <source>
        <dbReference type="ARBA" id="ARBA00022448"/>
    </source>
</evidence>
<keyword evidence="17" id="KW-1185">Reference proteome</keyword>
<comment type="catalytic activity">
    <reaction evidence="13">
        <text>2 oxidized [cytochrome P450] + NADPH = 2 reduced [cytochrome P450] + NADP(+) + H(+)</text>
        <dbReference type="Rhea" id="RHEA:24040"/>
        <dbReference type="Rhea" id="RHEA-COMP:14627"/>
        <dbReference type="Rhea" id="RHEA-COMP:14628"/>
        <dbReference type="ChEBI" id="CHEBI:15378"/>
        <dbReference type="ChEBI" id="CHEBI:55376"/>
        <dbReference type="ChEBI" id="CHEBI:57783"/>
        <dbReference type="ChEBI" id="CHEBI:58349"/>
        <dbReference type="ChEBI" id="CHEBI:60344"/>
        <dbReference type="EC" id="1.6.2.4"/>
    </reaction>
</comment>
<dbReference type="Gene3D" id="3.40.50.80">
    <property type="entry name" value="Nucleotide-binding domain of ferredoxin-NADP reductase (FNR) module"/>
    <property type="match status" value="1"/>
</dbReference>
<proteinExistence type="inferred from homology"/>
<dbReference type="InterPro" id="IPR001433">
    <property type="entry name" value="OxRdtase_FAD/NAD-bd"/>
</dbReference>
<evidence type="ECO:0000256" key="11">
    <source>
        <dbReference type="ARBA" id="ARBA00023004"/>
    </source>
</evidence>
<evidence type="ECO:0000256" key="5">
    <source>
        <dbReference type="ARBA" id="ARBA00022630"/>
    </source>
</evidence>
<evidence type="ECO:0000256" key="10">
    <source>
        <dbReference type="ARBA" id="ARBA00023002"/>
    </source>
</evidence>
<keyword evidence="7" id="KW-0479">Metal-binding</keyword>
<dbReference type="InterPro" id="IPR017927">
    <property type="entry name" value="FAD-bd_FR_type"/>
</dbReference>
<keyword evidence="4" id="KW-0813">Transport</keyword>
<dbReference type="InterPro" id="IPR017938">
    <property type="entry name" value="Riboflavin_synthase-like_b-brl"/>
</dbReference>
<organism evidence="16 17">
    <name type="scientific">Physocladia obscura</name>
    <dbReference type="NCBI Taxonomy" id="109957"/>
    <lineage>
        <taxon>Eukaryota</taxon>
        <taxon>Fungi</taxon>
        <taxon>Fungi incertae sedis</taxon>
        <taxon>Chytridiomycota</taxon>
        <taxon>Chytridiomycota incertae sedis</taxon>
        <taxon>Chytridiomycetes</taxon>
        <taxon>Chytridiales</taxon>
        <taxon>Chytriomycetaceae</taxon>
        <taxon>Physocladia</taxon>
    </lineage>
</organism>
<dbReference type="PRINTS" id="PR00371">
    <property type="entry name" value="FPNCR"/>
</dbReference>
<dbReference type="InterPro" id="IPR003097">
    <property type="entry name" value="CysJ-like_FAD-binding"/>
</dbReference>
<keyword evidence="6" id="KW-0288">FMN</keyword>
<dbReference type="InterPro" id="IPR036396">
    <property type="entry name" value="Cyt_P450_sf"/>
</dbReference>
<dbReference type="GO" id="GO:0005506">
    <property type="term" value="F:iron ion binding"/>
    <property type="evidence" value="ECO:0007669"/>
    <property type="project" value="InterPro"/>
</dbReference>
<dbReference type="GO" id="GO:0003958">
    <property type="term" value="F:NADPH-hemoprotein reductase activity"/>
    <property type="evidence" value="ECO:0007669"/>
    <property type="project" value="UniProtKB-EC"/>
</dbReference>
<comment type="caution">
    <text evidence="16">The sequence shown here is derived from an EMBL/GenBank/DDBJ whole genome shotgun (WGS) entry which is preliminary data.</text>
</comment>
<dbReference type="SUPFAM" id="SSF52343">
    <property type="entry name" value="Ferredoxin reductase-like, C-terminal NADP-linked domain"/>
    <property type="match status" value="1"/>
</dbReference>
<evidence type="ECO:0000256" key="7">
    <source>
        <dbReference type="ARBA" id="ARBA00022723"/>
    </source>
</evidence>
<dbReference type="SUPFAM" id="SSF63380">
    <property type="entry name" value="Riboflavin synthase domain-like"/>
    <property type="match status" value="1"/>
</dbReference>
<dbReference type="InterPro" id="IPR001128">
    <property type="entry name" value="Cyt_P450"/>
</dbReference>
<keyword evidence="5" id="KW-0285">Flavoprotein</keyword>
<dbReference type="Pfam" id="PF00175">
    <property type="entry name" value="NAD_binding_1"/>
    <property type="match status" value="1"/>
</dbReference>
<dbReference type="PANTHER" id="PTHR19384">
    <property type="entry name" value="NITRIC OXIDE SYNTHASE-RELATED"/>
    <property type="match status" value="1"/>
</dbReference>
<dbReference type="Pfam" id="PF00667">
    <property type="entry name" value="FAD_binding_1"/>
    <property type="match status" value="1"/>
</dbReference>
<dbReference type="GO" id="GO:0004497">
    <property type="term" value="F:monooxygenase activity"/>
    <property type="evidence" value="ECO:0007669"/>
    <property type="project" value="InterPro"/>
</dbReference>
<evidence type="ECO:0000256" key="3">
    <source>
        <dbReference type="ARBA" id="ARBA00010018"/>
    </source>
</evidence>
<dbReference type="Gene3D" id="2.40.30.10">
    <property type="entry name" value="Translation factors"/>
    <property type="match status" value="1"/>
</dbReference>
<evidence type="ECO:0000259" key="14">
    <source>
        <dbReference type="PROSITE" id="PS50902"/>
    </source>
</evidence>
<dbReference type="InterPro" id="IPR001094">
    <property type="entry name" value="Flavdoxin-like"/>
</dbReference>
<keyword evidence="9" id="KW-0521">NADP</keyword>
<sequence length="1182" mass="130234">MATTLIIVQAGHEEHFKTDGHSFDVTKYSSLDALRNDTVARFGLGSASIFFRDIHGNPLSSFDEVRTRDIVVIETGASISANSKMADIPGPQASLIFGNLYDILPDPLNQVRNLFRKFGPIIKLATVGPPGVWIADPKDVEIVAEETETFWKRVTGGLAEIKPVGGQGLFTSNTDDPDWILGHKLLIPAFAPKAIRAYSHEMGSLANKTLLVFKEISDSGEKVLINRWMTNFTFETIGKTGFGYDFGLLDSKDAPIHPFITSMAFCLQEGITRARSFKIYKTLPLAANYRYDRELKSMHKIVEEVIKIRKQEIANNQEVPKDFLTYMLTAKMDGKGMNDSLIRDQVMTFLIAGHETTSNTLCWALFEIDRHPNIHKAILQEIVNVGISDDVITDKQVAGLHYIECVLKETLRCHAPVRQIAKLSRRDTNLFGGKYSIPSHTTTVIAIDALHYNPDVFENPDVFDPDRWLPENESKRSVYSWMPFSIGARGCIGRQFAMQEAKIGLAVFLRKFKFTTVDPEAVSYDPGAATTSPINMWMYITPQINLPEPSVPGKAVSELVVENNGNYNTNLKPSNFPLPPITILYGSNTGTSTDYASTIAVKAKKLGWEDVVLSSLDEYLPSLLTRVGQKLASQGPNGLQPSIKHILIVVTSTYNGTPPDNAVKFDKWISSEPIAESQPLAGVHYCVFGCGNKQWRTYQAFPTKVNEGLEKLGGVKFVSAGAGDANEDIDGDFEEFLRSLYSTWIESFGGNVSVTQESKPVVVTDGFTTSTVLPSAPGWNQARREDEFVSSTILVNRELQNTANSKRSTRHIEISVNSEYLPGDHLEVYPQNDADIVEAVAQGFGLALDATFIPTEIDPASLASTRSLIASLPIGVPVTFRNLLTHRADLSGPPTRLIVSLFANKLEANDATAADALRFLISANAKKEFDAFLKKNRTLLDLMNAYPTVNDVSLAEFVGSVSAIIPRRYSIASSPLVLKNRVAIAVGVVKDIDSVSGKVYFGQASGFFKRVAGVENVKLAAVVRSCKDSFRAPTDITVPLIMICAGTGLAPFMGFLQDRKEKGFVVPDAETHLFFGCRNEDDFIYRNELEEYQSTGVLTKIHVAFSRLDKKKYVQNLLIEEGASLWNLLNDRGGKVYVCGAAGGMAKDVRKALEKVVVQIGGITESDASAWLESRYIEDVWG</sequence>
<evidence type="ECO:0000256" key="12">
    <source>
        <dbReference type="ARBA" id="ARBA00023797"/>
    </source>
</evidence>
<reference evidence="16" key="1">
    <citation type="submission" date="2020-05" db="EMBL/GenBank/DDBJ databases">
        <title>Phylogenomic resolution of chytrid fungi.</title>
        <authorList>
            <person name="Stajich J.E."/>
            <person name="Amses K."/>
            <person name="Simmons R."/>
            <person name="Seto K."/>
            <person name="Myers J."/>
            <person name="Bonds A."/>
            <person name="Quandt C.A."/>
            <person name="Barry K."/>
            <person name="Liu P."/>
            <person name="Grigoriev I."/>
            <person name="Longcore J.E."/>
            <person name="James T.Y."/>
        </authorList>
    </citation>
    <scope>NUCLEOTIDE SEQUENCE</scope>
    <source>
        <strain evidence="16">JEL0513</strain>
    </source>
</reference>
<dbReference type="InterPro" id="IPR008254">
    <property type="entry name" value="Flavodoxin/NO_synth"/>
</dbReference>
<dbReference type="AlphaFoldDB" id="A0AAD5XGT7"/>
<dbReference type="GO" id="GO:0050660">
    <property type="term" value="F:flavin adenine dinucleotide binding"/>
    <property type="evidence" value="ECO:0007669"/>
    <property type="project" value="TreeGrafter"/>
</dbReference>
<dbReference type="GO" id="GO:0010181">
    <property type="term" value="F:FMN binding"/>
    <property type="evidence" value="ECO:0007669"/>
    <property type="project" value="InterPro"/>
</dbReference>
<dbReference type="GO" id="GO:0020037">
    <property type="term" value="F:heme binding"/>
    <property type="evidence" value="ECO:0007669"/>
    <property type="project" value="InterPro"/>
</dbReference>
<dbReference type="Gene3D" id="1.10.630.10">
    <property type="entry name" value="Cytochrome P450"/>
    <property type="match status" value="1"/>
</dbReference>